<keyword evidence="2" id="KW-0223">Dioxygenase</keyword>
<evidence type="ECO:0000256" key="5">
    <source>
        <dbReference type="SAM" id="MobiDB-lite"/>
    </source>
</evidence>
<feature type="compositionally biased region" description="Polar residues" evidence="5">
    <location>
        <begin position="1170"/>
        <end position="1192"/>
    </location>
</feature>
<evidence type="ECO:0000256" key="1">
    <source>
        <dbReference type="ARBA" id="ARBA00022723"/>
    </source>
</evidence>
<keyword evidence="3" id="KW-0560">Oxidoreductase</keyword>
<dbReference type="PANTHER" id="PTHR11903:SF13">
    <property type="entry name" value="LINOLEATE 10R-LIPOXYGENASE"/>
    <property type="match status" value="1"/>
</dbReference>
<dbReference type="GO" id="GO:0051213">
    <property type="term" value="F:dioxygenase activity"/>
    <property type="evidence" value="ECO:0007669"/>
    <property type="project" value="UniProtKB-KW"/>
</dbReference>
<sequence length="1199" mass="136250">MSWNWLGGKKTESEPSLSVTQQSHGDNYGNVKAVQETSTLQDLGTLITKAPSEIRTLLANGRNIDTDNVWKIIASLPENSGVRHWATQTGIDVLWNSLLHPPLSYLGDQFEYRTADGSYNSVVTPWLGQAGTPYAKSIPTTIPSHGAKPDPGDLFDLLMAREKFEPSPKGLSSMILYHATIVIHDIFRTSEKDRNISDTSSYLDLAPLYGSSQEDQDKVRTMKEGKLHPDTFSEERLFGQPPGVCVLLVMYNRFHNYVAEQLLKINENGRFTIPPKANLNEEEKAKAHKKQDNDLFQTARIITCGMYASISIMDYLRGFMGLHSADTTWTLDPREHIGRKYDGQGVPRGIGNQVSVEFNFLYRFHGPLSERDDRWTSRFFQDLMDEARGKMPHLFTDVEGKPLPDGTPYGDLSIQQFMAVLHTDMAKTRGTNPHEREIYDLDRKKLKRDKDGKFDDAKLVNIFNETMKDPAGAFGARNIPKALRVIEILGILQARKWQVCTLNEFRKFFGMKPHTSFETVNTDVDIQNTLRDLYEHPDMIELYPGIFCEGDGQKMEPPVPYRPGYAMWRGVFSDAVTLVRSDRFYTIDWTVSTLTAWGMKEVSPDPTVLKGGMFYKLIGRAFPGWYKYNSVSLYQPMYTKLQNITNAGLHGKAMLFTHDEPSKPVPAKKITSYETIQGILQAHETCKNPAYVDVSTIPDGKVKDFLNCVGDVVKDIENHTFLNNFVDNSGEFNKKLFQYFSDMAVAIEKRERCASVKTREGKKTWVIDITRDYAVPIISRFMADFLGLRLSSKTVTGKNEISENDFYKIVTDYQHFLNYNKDETSVWKRRAAFLESMEKLVSMFEDGNFKNTGNPGLLTAVSNWWHGSKGDWDEVLHKIGSPLRDMGVWINKELSKTSKSQLYTQTAMFLVALEGAYNTVLMFTEIMNWFLDEKNKTDWIEVSKLAQKDTEEANEEIKKYVLEVQRVTLSMPMIRIVEEDTVIKGYIDEARGGGFTKFKKQDPQTFKKGDVLVLDLGEGSRDESVFPNPSLVNPKRKSPNYLGYAHGHKPKDQEISTIALTAMVKFAAKMRNLRKGRDAYGNLKKVIQVNGLETYMTPDWAEFVPYPTTWKVRYDDWEGDFQPRKPDVSHGHDLTVLYKDAGGNKRSFRDGCTCKSTCCGQDCSKPSKKPATQEQNCQPSKEAATQEQNCCQPSKKDVA</sequence>
<accession>A0AAV9UAI7</accession>
<dbReference type="InterPro" id="IPR037120">
    <property type="entry name" value="Haem_peroxidase_sf_animal"/>
</dbReference>
<dbReference type="SUPFAM" id="SSF48264">
    <property type="entry name" value="Cytochrome P450"/>
    <property type="match status" value="1"/>
</dbReference>
<reference evidence="6 7" key="1">
    <citation type="submission" date="2019-10" db="EMBL/GenBank/DDBJ databases">
        <authorList>
            <person name="Palmer J.M."/>
        </authorList>
    </citation>
    <scope>NUCLEOTIDE SEQUENCE [LARGE SCALE GENOMIC DNA]</scope>
    <source>
        <strain evidence="6 7">TWF730</strain>
    </source>
</reference>
<dbReference type="GO" id="GO:0016705">
    <property type="term" value="F:oxidoreductase activity, acting on paired donors, with incorporation or reduction of molecular oxygen"/>
    <property type="evidence" value="ECO:0007669"/>
    <property type="project" value="InterPro"/>
</dbReference>
<feature type="region of interest" description="Disordered" evidence="5">
    <location>
        <begin position="1161"/>
        <end position="1199"/>
    </location>
</feature>
<dbReference type="Pfam" id="PF03098">
    <property type="entry name" value="An_peroxidase"/>
    <property type="match status" value="2"/>
</dbReference>
<protein>
    <submittedName>
        <fullName evidence="6">Uncharacterized protein</fullName>
    </submittedName>
</protein>
<feature type="region of interest" description="Disordered" evidence="5">
    <location>
        <begin position="1"/>
        <end position="26"/>
    </location>
</feature>
<gene>
    <name evidence="6" type="ORF">TWF730_003041</name>
</gene>
<dbReference type="GO" id="GO:0004601">
    <property type="term" value="F:peroxidase activity"/>
    <property type="evidence" value="ECO:0007669"/>
    <property type="project" value="InterPro"/>
</dbReference>
<dbReference type="PANTHER" id="PTHR11903">
    <property type="entry name" value="PROSTAGLANDIN G/H SYNTHASE"/>
    <property type="match status" value="1"/>
</dbReference>
<dbReference type="GO" id="GO:0020037">
    <property type="term" value="F:heme binding"/>
    <property type="evidence" value="ECO:0007669"/>
    <property type="project" value="InterPro"/>
</dbReference>
<proteinExistence type="predicted"/>
<evidence type="ECO:0000313" key="6">
    <source>
        <dbReference type="EMBL" id="KAK6337646.1"/>
    </source>
</evidence>
<keyword evidence="7" id="KW-1185">Reference proteome</keyword>
<dbReference type="InterPro" id="IPR036396">
    <property type="entry name" value="Cyt_P450_sf"/>
</dbReference>
<evidence type="ECO:0000313" key="7">
    <source>
        <dbReference type="Proteomes" id="UP001373714"/>
    </source>
</evidence>
<dbReference type="GO" id="GO:0005506">
    <property type="term" value="F:iron ion binding"/>
    <property type="evidence" value="ECO:0007669"/>
    <property type="project" value="InterPro"/>
</dbReference>
<dbReference type="PROSITE" id="PS50292">
    <property type="entry name" value="PEROXIDASE_3"/>
    <property type="match status" value="1"/>
</dbReference>
<dbReference type="CDD" id="cd09817">
    <property type="entry name" value="linoleate_diol_synthase_like"/>
    <property type="match status" value="1"/>
</dbReference>
<dbReference type="GO" id="GO:0006979">
    <property type="term" value="P:response to oxidative stress"/>
    <property type="evidence" value="ECO:0007669"/>
    <property type="project" value="InterPro"/>
</dbReference>
<dbReference type="InterPro" id="IPR050783">
    <property type="entry name" value="Oxylipin_biosynth_metab"/>
</dbReference>
<dbReference type="InterPro" id="IPR034812">
    <property type="entry name" value="Ppo-like_N"/>
</dbReference>
<evidence type="ECO:0000256" key="4">
    <source>
        <dbReference type="ARBA" id="ARBA00023004"/>
    </source>
</evidence>
<evidence type="ECO:0000256" key="2">
    <source>
        <dbReference type="ARBA" id="ARBA00022964"/>
    </source>
</evidence>
<dbReference type="Gene3D" id="1.10.630.10">
    <property type="entry name" value="Cytochrome P450"/>
    <property type="match status" value="1"/>
</dbReference>
<dbReference type="GO" id="GO:0004497">
    <property type="term" value="F:monooxygenase activity"/>
    <property type="evidence" value="ECO:0007669"/>
    <property type="project" value="InterPro"/>
</dbReference>
<keyword evidence="1" id="KW-0479">Metal-binding</keyword>
<evidence type="ECO:0000256" key="3">
    <source>
        <dbReference type="ARBA" id="ARBA00023002"/>
    </source>
</evidence>
<dbReference type="InterPro" id="IPR019791">
    <property type="entry name" value="Haem_peroxidase_animal"/>
</dbReference>
<comment type="caution">
    <text evidence="6">The sequence shown here is derived from an EMBL/GenBank/DDBJ whole genome shotgun (WGS) entry which is preliminary data.</text>
</comment>
<dbReference type="SUPFAM" id="SSF48113">
    <property type="entry name" value="Heme-dependent peroxidases"/>
    <property type="match status" value="1"/>
</dbReference>
<name>A0AAV9UAI7_9PEZI</name>
<dbReference type="GO" id="GO:0006631">
    <property type="term" value="P:fatty acid metabolic process"/>
    <property type="evidence" value="ECO:0007669"/>
    <property type="project" value="UniProtKB-ARBA"/>
</dbReference>
<dbReference type="InterPro" id="IPR010255">
    <property type="entry name" value="Haem_peroxidase_sf"/>
</dbReference>
<feature type="compositionally biased region" description="Polar residues" evidence="5">
    <location>
        <begin position="14"/>
        <end position="25"/>
    </location>
</feature>
<dbReference type="EMBL" id="JAVHNS010000013">
    <property type="protein sequence ID" value="KAK6337646.1"/>
    <property type="molecule type" value="Genomic_DNA"/>
</dbReference>
<dbReference type="AlphaFoldDB" id="A0AAV9UAI7"/>
<organism evidence="6 7">
    <name type="scientific">Orbilia blumenaviensis</name>
    <dbReference type="NCBI Taxonomy" id="1796055"/>
    <lineage>
        <taxon>Eukaryota</taxon>
        <taxon>Fungi</taxon>
        <taxon>Dikarya</taxon>
        <taxon>Ascomycota</taxon>
        <taxon>Pezizomycotina</taxon>
        <taxon>Orbiliomycetes</taxon>
        <taxon>Orbiliales</taxon>
        <taxon>Orbiliaceae</taxon>
        <taxon>Orbilia</taxon>
    </lineage>
</organism>
<dbReference type="Proteomes" id="UP001373714">
    <property type="component" value="Unassembled WGS sequence"/>
</dbReference>
<dbReference type="Gene3D" id="1.10.640.10">
    <property type="entry name" value="Haem peroxidase domain superfamily, animal type"/>
    <property type="match status" value="1"/>
</dbReference>
<keyword evidence="4" id="KW-0408">Iron</keyword>